<sequence length="95" mass="10817">MSFAGYHLGSAKWSYPAIVSIGHFLEDFSSELTIENLNENLETLKSYRDRLGDDKITLIFKNCELAVKGIDEVVNTIYGLEYALDQLQKISQKKK</sequence>
<protein>
    <submittedName>
        <fullName evidence="1">Uncharacterized protein</fullName>
    </submittedName>
</protein>
<organism evidence="1 2">
    <name type="scientific">Sporosarcina newyorkensis</name>
    <dbReference type="NCBI Taxonomy" id="759851"/>
    <lineage>
        <taxon>Bacteria</taxon>
        <taxon>Bacillati</taxon>
        <taxon>Bacillota</taxon>
        <taxon>Bacilli</taxon>
        <taxon>Bacillales</taxon>
        <taxon>Caryophanaceae</taxon>
        <taxon>Sporosarcina</taxon>
    </lineage>
</organism>
<dbReference type="AlphaFoldDB" id="A0A1T4YR55"/>
<name>A0A1T4YR55_9BACL</name>
<gene>
    <name evidence="1" type="ORF">SAMN04244570_3266</name>
</gene>
<evidence type="ECO:0000313" key="2">
    <source>
        <dbReference type="Proteomes" id="UP000190042"/>
    </source>
</evidence>
<reference evidence="2" key="1">
    <citation type="submission" date="2017-02" db="EMBL/GenBank/DDBJ databases">
        <authorList>
            <person name="Varghese N."/>
            <person name="Submissions S."/>
        </authorList>
    </citation>
    <scope>NUCLEOTIDE SEQUENCE [LARGE SCALE GENOMIC DNA]</scope>
    <source>
        <strain evidence="2">DSM 23966</strain>
    </source>
</reference>
<dbReference type="RefSeq" id="WP_078818351.1">
    <property type="nucleotide sequence ID" value="NZ_FUYJ01000007.1"/>
</dbReference>
<keyword evidence="2" id="KW-1185">Reference proteome</keyword>
<accession>A0A1T4YR55</accession>
<dbReference type="EMBL" id="FUYJ01000007">
    <property type="protein sequence ID" value="SKB03755.1"/>
    <property type="molecule type" value="Genomic_DNA"/>
</dbReference>
<proteinExistence type="predicted"/>
<dbReference type="Proteomes" id="UP000190042">
    <property type="component" value="Unassembled WGS sequence"/>
</dbReference>
<evidence type="ECO:0000313" key="1">
    <source>
        <dbReference type="EMBL" id="SKB03755.1"/>
    </source>
</evidence>